<evidence type="ECO:0000256" key="2">
    <source>
        <dbReference type="SAM" id="Phobius"/>
    </source>
</evidence>
<feature type="transmembrane region" description="Helical" evidence="2">
    <location>
        <begin position="151"/>
        <end position="173"/>
    </location>
</feature>
<dbReference type="PANTHER" id="PTHR31963:SF2">
    <property type="entry name" value="ZINC FINGER CONSTANS-LIKE PROTEIN (DUF3537)"/>
    <property type="match status" value="1"/>
</dbReference>
<protein>
    <submittedName>
        <fullName evidence="3">Uncharacterized protein</fullName>
    </submittedName>
</protein>
<dbReference type="PANTHER" id="PTHR31963">
    <property type="entry name" value="RAS GUANINE NUCLEOTIDE EXCHANGE FACTOR K"/>
    <property type="match status" value="1"/>
</dbReference>
<feature type="transmembrane region" description="Helical" evidence="2">
    <location>
        <begin position="262"/>
        <end position="279"/>
    </location>
</feature>
<keyword evidence="2" id="KW-0472">Membrane</keyword>
<proteinExistence type="predicted"/>
<feature type="compositionally biased region" description="Polar residues" evidence="1">
    <location>
        <begin position="16"/>
        <end position="26"/>
    </location>
</feature>
<evidence type="ECO:0000313" key="4">
    <source>
        <dbReference type="Proteomes" id="UP000030645"/>
    </source>
</evidence>
<dbReference type="STRING" id="981085.W9RK73"/>
<name>W9RK73_9ROSA</name>
<keyword evidence="2" id="KW-0812">Transmembrane</keyword>
<feature type="compositionally biased region" description="Basic and acidic residues" evidence="1">
    <location>
        <begin position="27"/>
        <end position="40"/>
    </location>
</feature>
<accession>W9RK73</accession>
<dbReference type="Proteomes" id="UP000030645">
    <property type="component" value="Unassembled WGS sequence"/>
</dbReference>
<dbReference type="OrthoDB" id="1897957at2759"/>
<dbReference type="Pfam" id="PF12056">
    <property type="entry name" value="DUF3537"/>
    <property type="match status" value="1"/>
</dbReference>
<evidence type="ECO:0000313" key="3">
    <source>
        <dbReference type="EMBL" id="EXB94980.1"/>
    </source>
</evidence>
<feature type="transmembrane region" description="Helical" evidence="2">
    <location>
        <begin position="107"/>
        <end position="126"/>
    </location>
</feature>
<dbReference type="AlphaFoldDB" id="W9RK73"/>
<dbReference type="KEGG" id="mnt:21390166"/>
<keyword evidence="4" id="KW-1185">Reference proteome</keyword>
<keyword evidence="2" id="KW-1133">Transmembrane helix</keyword>
<sequence length="430" mass="48494">MADPHAPKKDSPPTPTDQTPLLNSSQNHREEQSGGSRREENDDLSQTLERLDKFLTFLGFNQSCLLSLVLSWAAFLLIGVLLPVLVLEFSGCPGTEKYQIKEFELDIVASQACLAAVSLLCVSHNLRKYGIRRFLFVDRHTGYMLRLKDDYINQISGSFRLLVLWALPCFLLKTVREIVRMLYVEQKSGWHSVAILMALVISWAYVSTISLTASIMFHLVCNLQVIHFDDYGKLLERESDVLVFIEEHIRLRYHLSKISHRFRIFLVLQFLVVTASQFVTLFQTTGYSGFITLVNGGDFAASSIVQVVGIILCLHAATRISHRAQGIASLASRWHALVTCGTTDHPSHRGSNNNMQTLEAAQALNSLVLNYSESDLESMDYVAIPTHTQLASYMSSYHRRQAFGKDSFLPYTKHFSSKVYADLVSCLVFD</sequence>
<gene>
    <name evidence="3" type="ORF">L484_006745</name>
</gene>
<dbReference type="InterPro" id="IPR021924">
    <property type="entry name" value="DUF3537"/>
</dbReference>
<dbReference type="eggNOG" id="ENOG502QUH7">
    <property type="taxonomic scope" value="Eukaryota"/>
</dbReference>
<feature type="transmembrane region" description="Helical" evidence="2">
    <location>
        <begin position="64"/>
        <end position="87"/>
    </location>
</feature>
<feature type="transmembrane region" description="Helical" evidence="2">
    <location>
        <begin position="193"/>
        <end position="217"/>
    </location>
</feature>
<feature type="region of interest" description="Disordered" evidence="1">
    <location>
        <begin position="1"/>
        <end position="42"/>
    </location>
</feature>
<reference evidence="4" key="1">
    <citation type="submission" date="2013-01" db="EMBL/GenBank/DDBJ databases">
        <title>Draft Genome Sequence of a Mulberry Tree, Morus notabilis C.K. Schneid.</title>
        <authorList>
            <person name="He N."/>
            <person name="Zhao S."/>
        </authorList>
    </citation>
    <scope>NUCLEOTIDE SEQUENCE</scope>
</reference>
<evidence type="ECO:0000256" key="1">
    <source>
        <dbReference type="SAM" id="MobiDB-lite"/>
    </source>
</evidence>
<feature type="compositionally biased region" description="Basic and acidic residues" evidence="1">
    <location>
        <begin position="1"/>
        <end position="11"/>
    </location>
</feature>
<feature type="transmembrane region" description="Helical" evidence="2">
    <location>
        <begin position="299"/>
        <end position="317"/>
    </location>
</feature>
<dbReference type="EMBL" id="KE345184">
    <property type="protein sequence ID" value="EXB94980.1"/>
    <property type="molecule type" value="Genomic_DNA"/>
</dbReference>
<organism evidence="3 4">
    <name type="scientific">Morus notabilis</name>
    <dbReference type="NCBI Taxonomy" id="981085"/>
    <lineage>
        <taxon>Eukaryota</taxon>
        <taxon>Viridiplantae</taxon>
        <taxon>Streptophyta</taxon>
        <taxon>Embryophyta</taxon>
        <taxon>Tracheophyta</taxon>
        <taxon>Spermatophyta</taxon>
        <taxon>Magnoliopsida</taxon>
        <taxon>eudicotyledons</taxon>
        <taxon>Gunneridae</taxon>
        <taxon>Pentapetalae</taxon>
        <taxon>rosids</taxon>
        <taxon>fabids</taxon>
        <taxon>Rosales</taxon>
        <taxon>Moraceae</taxon>
        <taxon>Moreae</taxon>
        <taxon>Morus</taxon>
    </lineage>
</organism>